<comment type="cofactor">
    <cofactor evidence="1">
        <name>Mg(2+)</name>
        <dbReference type="ChEBI" id="CHEBI:18420"/>
    </cofactor>
    <text evidence="1">Binds 2 magnesium ions per subunit.</text>
</comment>
<accession>A0A815BZC3</accession>
<dbReference type="Proteomes" id="UP000663854">
    <property type="component" value="Unassembled WGS sequence"/>
</dbReference>
<feature type="binding site" evidence="1">
    <location>
        <position position="234"/>
    </location>
    <ligand>
        <name>Mg(2+)</name>
        <dbReference type="ChEBI" id="CHEBI:18420"/>
        <label>1</label>
    </ligand>
</feature>
<sequence length="291" mass="32588">MINTYTRCEGAFIGHAIASKYDPSILMALNISQSLVECQKFDGSDILSRYLYLYHTKKCEIGEITKYIYQETLKRNDTQSLISRENFRFDQSIIDEIVKLADQKFEGRTAGCGPAQRSYPLAFCQYIKDDDLFDCTLLEAKLTHNNPIAGQVAGIVNLICRSLINNNDWNDAVNSALATPRLHKDIMEMAFHRNRRFYHDLGTPAAYAPTALNSALYCVSVSDNAAQAIANACDKDKSYCAPIVGILAGARWGIPLETYKDNINDLQLAPLRDIAGRLSAIWKSKNDGPHY</sequence>
<feature type="binding site" evidence="1">
    <location>
        <position position="236"/>
    </location>
    <ligand>
        <name>Mg(2+)</name>
        <dbReference type="ChEBI" id="CHEBI:18420"/>
        <label>1</label>
    </ligand>
</feature>
<organism evidence="2 4">
    <name type="scientific">Rotaria sordida</name>
    <dbReference type="NCBI Taxonomy" id="392033"/>
    <lineage>
        <taxon>Eukaryota</taxon>
        <taxon>Metazoa</taxon>
        <taxon>Spiralia</taxon>
        <taxon>Gnathifera</taxon>
        <taxon>Rotifera</taxon>
        <taxon>Eurotatoria</taxon>
        <taxon>Bdelloidea</taxon>
        <taxon>Philodinida</taxon>
        <taxon>Philodinidae</taxon>
        <taxon>Rotaria</taxon>
    </lineage>
</organism>
<dbReference type="EMBL" id="CAJNOL010003287">
    <property type="protein sequence ID" value="CAF1556006.1"/>
    <property type="molecule type" value="Genomic_DNA"/>
</dbReference>
<protein>
    <recommendedName>
        <fullName evidence="6">ADP-ribosylglycohydrolase</fullName>
    </recommendedName>
</protein>
<proteinExistence type="predicted"/>
<dbReference type="InterPro" id="IPR005502">
    <property type="entry name" value="Ribosyl_crysJ1"/>
</dbReference>
<dbReference type="InterPro" id="IPR036705">
    <property type="entry name" value="Ribosyl_crysJ1_sf"/>
</dbReference>
<evidence type="ECO:0000313" key="4">
    <source>
        <dbReference type="Proteomes" id="UP000663854"/>
    </source>
</evidence>
<evidence type="ECO:0000313" key="5">
    <source>
        <dbReference type="Proteomes" id="UP000663870"/>
    </source>
</evidence>
<dbReference type="SUPFAM" id="SSF101478">
    <property type="entry name" value="ADP-ribosylglycohydrolase"/>
    <property type="match status" value="1"/>
</dbReference>
<dbReference type="EMBL" id="CAJNOH010002160">
    <property type="protein sequence ID" value="CAF1276694.1"/>
    <property type="molecule type" value="Genomic_DNA"/>
</dbReference>
<evidence type="ECO:0008006" key="6">
    <source>
        <dbReference type="Google" id="ProtNLM"/>
    </source>
</evidence>
<dbReference type="Proteomes" id="UP000663870">
    <property type="component" value="Unassembled WGS sequence"/>
</dbReference>
<keyword evidence="5" id="KW-1185">Reference proteome</keyword>
<name>A0A815BZC3_9BILA</name>
<comment type="caution">
    <text evidence="2">The sequence shown here is derived from an EMBL/GenBank/DDBJ whole genome shotgun (WGS) entry which is preliminary data.</text>
</comment>
<dbReference type="Pfam" id="PF03747">
    <property type="entry name" value="ADP_ribosyl_GH"/>
    <property type="match status" value="1"/>
</dbReference>
<gene>
    <name evidence="3" type="ORF">JXQ802_LOCUS43988</name>
    <name evidence="2" type="ORF">PYM288_LOCUS28668</name>
</gene>
<dbReference type="AlphaFoldDB" id="A0A815BZC3"/>
<dbReference type="Gene3D" id="1.10.4080.10">
    <property type="entry name" value="ADP-ribosylation/Crystallin J1"/>
    <property type="match status" value="1"/>
</dbReference>
<evidence type="ECO:0000313" key="2">
    <source>
        <dbReference type="EMBL" id="CAF1276694.1"/>
    </source>
</evidence>
<evidence type="ECO:0000313" key="3">
    <source>
        <dbReference type="EMBL" id="CAF1556006.1"/>
    </source>
</evidence>
<evidence type="ECO:0000256" key="1">
    <source>
        <dbReference type="PIRSR" id="PIRSR605502-1"/>
    </source>
</evidence>
<reference evidence="2" key="1">
    <citation type="submission" date="2021-02" db="EMBL/GenBank/DDBJ databases">
        <authorList>
            <person name="Nowell W R."/>
        </authorList>
    </citation>
    <scope>NUCLEOTIDE SEQUENCE</scope>
</reference>
<keyword evidence="1" id="KW-0460">Magnesium</keyword>
<dbReference type="GO" id="GO:0046872">
    <property type="term" value="F:metal ion binding"/>
    <property type="evidence" value="ECO:0007669"/>
    <property type="project" value="UniProtKB-KW"/>
</dbReference>
<keyword evidence="1" id="KW-0479">Metal-binding</keyword>